<dbReference type="RefSeq" id="WP_250867305.1">
    <property type="nucleotide sequence ID" value="NZ_JAGSOI010000006.1"/>
</dbReference>
<dbReference type="CDD" id="cd00464">
    <property type="entry name" value="SK"/>
    <property type="match status" value="1"/>
</dbReference>
<protein>
    <submittedName>
        <fullName evidence="8">Shikimate kinase</fullName>
    </submittedName>
</protein>
<evidence type="ECO:0000313" key="9">
    <source>
        <dbReference type="Proteomes" id="UP001056766"/>
    </source>
</evidence>
<keyword evidence="4 8" id="KW-0418">Kinase</keyword>
<dbReference type="SUPFAM" id="SSF52540">
    <property type="entry name" value="P-loop containing nucleoside triphosphate hydrolases"/>
    <property type="match status" value="1"/>
</dbReference>
<dbReference type="GO" id="GO:0005524">
    <property type="term" value="F:ATP binding"/>
    <property type="evidence" value="ECO:0007669"/>
    <property type="project" value="UniProtKB-KW"/>
</dbReference>
<keyword evidence="9" id="KW-1185">Reference proteome</keyword>
<evidence type="ECO:0000256" key="5">
    <source>
        <dbReference type="ARBA" id="ARBA00022840"/>
    </source>
</evidence>
<dbReference type="GO" id="GO:0009073">
    <property type="term" value="P:aromatic amino acid family biosynthetic process"/>
    <property type="evidence" value="ECO:0007669"/>
    <property type="project" value="UniProtKB-KW"/>
</dbReference>
<dbReference type="InterPro" id="IPR031322">
    <property type="entry name" value="Shikimate/glucono_kinase"/>
</dbReference>
<sequence length="173" mass="19386">MNITLIGMSGAGKSTIGKQLAKKLDHKFIDIDDLIRGKIGTDLQTFIDAYGDDEFIELEEQIVIGLHALDNYVIATGGSIVYSEKAMKHLKEISTIVYLDVSFSQIARRISPSKRGLVGFKDKGLKDLYHERKKLYERYLDVRIKIKKGEKKGDIVERIIFSCSDNVSTSGSV</sequence>
<name>A0A9E4ZES4_9EURY</name>
<dbReference type="PRINTS" id="PR01100">
    <property type="entry name" value="SHIKIMTKNASE"/>
</dbReference>
<evidence type="ECO:0000256" key="3">
    <source>
        <dbReference type="ARBA" id="ARBA00022741"/>
    </source>
</evidence>
<dbReference type="Pfam" id="PF01202">
    <property type="entry name" value="SKI"/>
    <property type="match status" value="1"/>
</dbReference>
<keyword evidence="5" id="KW-0067">ATP-binding</keyword>
<dbReference type="GO" id="GO:0008652">
    <property type="term" value="P:amino acid biosynthetic process"/>
    <property type="evidence" value="ECO:0007669"/>
    <property type="project" value="UniProtKB-KW"/>
</dbReference>
<reference evidence="8" key="2">
    <citation type="submission" date="2021-04" db="EMBL/GenBank/DDBJ databases">
        <authorList>
            <person name="Dong X."/>
        </authorList>
    </citation>
    <scope>NUCLEOTIDE SEQUENCE</scope>
    <source>
        <strain evidence="8">LLY</strain>
    </source>
</reference>
<evidence type="ECO:0000256" key="4">
    <source>
        <dbReference type="ARBA" id="ARBA00022777"/>
    </source>
</evidence>
<evidence type="ECO:0000313" key="7">
    <source>
        <dbReference type="EMBL" id="MCM1985934.1"/>
    </source>
</evidence>
<dbReference type="AlphaFoldDB" id="A0A9E4ZES4"/>
<keyword evidence="6" id="KW-0057">Aromatic amino acid biosynthesis</keyword>
<dbReference type="HAMAP" id="MF_00109">
    <property type="entry name" value="Shikimate_kinase"/>
    <property type="match status" value="1"/>
</dbReference>
<keyword evidence="3" id="KW-0547">Nucleotide-binding</keyword>
<comment type="caution">
    <text evidence="8">The sequence shown here is derived from an EMBL/GenBank/DDBJ whole genome shotgun (WGS) entry which is preliminary data.</text>
</comment>
<organism evidence="8 9">
    <name type="scientific">Methanococcoides seepicolus</name>
    <dbReference type="NCBI Taxonomy" id="2828780"/>
    <lineage>
        <taxon>Archaea</taxon>
        <taxon>Methanobacteriati</taxon>
        <taxon>Methanobacteriota</taxon>
        <taxon>Stenosarchaea group</taxon>
        <taxon>Methanomicrobia</taxon>
        <taxon>Methanosarcinales</taxon>
        <taxon>Methanosarcinaceae</taxon>
        <taxon>Methanococcoides</taxon>
    </lineage>
</organism>
<dbReference type="Proteomes" id="UP001056766">
    <property type="component" value="Unassembled WGS sequence"/>
</dbReference>
<dbReference type="PANTHER" id="PTHR21087:SF16">
    <property type="entry name" value="SHIKIMATE KINASE 1, CHLOROPLASTIC"/>
    <property type="match status" value="1"/>
</dbReference>
<accession>A0A9E4ZES4</accession>
<evidence type="ECO:0000256" key="2">
    <source>
        <dbReference type="ARBA" id="ARBA00022679"/>
    </source>
</evidence>
<reference evidence="8" key="1">
    <citation type="journal article" date="2021" name="mSystems">
        <title>Bacteria and Archaea Synergistically Convert Glycine Betaine to Biogenic Methane in the Formosa Cold Seep of the South China Sea.</title>
        <authorList>
            <person name="Li L."/>
            <person name="Zhang W."/>
            <person name="Zhang S."/>
            <person name="Song L."/>
            <person name="Sun Q."/>
            <person name="Zhang H."/>
            <person name="Xiang H."/>
            <person name="Dong X."/>
        </authorList>
    </citation>
    <scope>NUCLEOTIDE SEQUENCE</scope>
    <source>
        <strain evidence="8">LLY</strain>
    </source>
</reference>
<gene>
    <name evidence="7" type="ORF">KDK67_02720</name>
    <name evidence="8" type="ORF">KDK67_06055</name>
</gene>
<dbReference type="PANTHER" id="PTHR21087">
    <property type="entry name" value="SHIKIMATE KINASE"/>
    <property type="match status" value="1"/>
</dbReference>
<keyword evidence="1" id="KW-0028">Amino-acid biosynthesis</keyword>
<dbReference type="GO" id="GO:0004765">
    <property type="term" value="F:shikimate kinase activity"/>
    <property type="evidence" value="ECO:0007669"/>
    <property type="project" value="TreeGrafter"/>
</dbReference>
<dbReference type="EMBL" id="JAGSOI010000006">
    <property type="protein sequence ID" value="MCM1985934.1"/>
    <property type="molecule type" value="Genomic_DNA"/>
</dbReference>
<evidence type="ECO:0000256" key="1">
    <source>
        <dbReference type="ARBA" id="ARBA00022605"/>
    </source>
</evidence>
<dbReference type="InterPro" id="IPR000623">
    <property type="entry name" value="Shikimate_kinase/TSH1"/>
</dbReference>
<dbReference type="GO" id="GO:0005829">
    <property type="term" value="C:cytosol"/>
    <property type="evidence" value="ECO:0007669"/>
    <property type="project" value="TreeGrafter"/>
</dbReference>
<evidence type="ECO:0000313" key="8">
    <source>
        <dbReference type="EMBL" id="MCM1986565.1"/>
    </source>
</evidence>
<evidence type="ECO:0000256" key="6">
    <source>
        <dbReference type="ARBA" id="ARBA00023141"/>
    </source>
</evidence>
<dbReference type="InterPro" id="IPR027417">
    <property type="entry name" value="P-loop_NTPase"/>
</dbReference>
<dbReference type="Gene3D" id="3.40.50.300">
    <property type="entry name" value="P-loop containing nucleotide triphosphate hydrolases"/>
    <property type="match status" value="1"/>
</dbReference>
<proteinExistence type="inferred from homology"/>
<keyword evidence="2" id="KW-0808">Transferase</keyword>
<dbReference type="EMBL" id="JAGSOI010000018">
    <property type="protein sequence ID" value="MCM1986565.1"/>
    <property type="molecule type" value="Genomic_DNA"/>
</dbReference>